<dbReference type="EMBL" id="KE164201">
    <property type="protein sequence ID" value="EPQ15942.1"/>
    <property type="molecule type" value="Genomic_DNA"/>
</dbReference>
<gene>
    <name evidence="2" type="ORF">D623_10017586</name>
</gene>
<dbReference type="AlphaFoldDB" id="S7Q581"/>
<reference evidence="2 3" key="1">
    <citation type="journal article" date="2013" name="Nat. Commun.">
        <title>Genome analysis reveals insights into physiology and longevity of the Brandt's bat Myotis brandtii.</title>
        <authorList>
            <person name="Seim I."/>
            <person name="Fang X."/>
            <person name="Xiong Z."/>
            <person name="Lobanov A.V."/>
            <person name="Huang Z."/>
            <person name="Ma S."/>
            <person name="Feng Y."/>
            <person name="Turanov A.A."/>
            <person name="Zhu Y."/>
            <person name="Lenz T.L."/>
            <person name="Gerashchenko M.V."/>
            <person name="Fan D."/>
            <person name="Hee Yim S."/>
            <person name="Yao X."/>
            <person name="Jordan D."/>
            <person name="Xiong Y."/>
            <person name="Ma Y."/>
            <person name="Lyapunov A.N."/>
            <person name="Chen G."/>
            <person name="Kulakova O.I."/>
            <person name="Sun Y."/>
            <person name="Lee S.G."/>
            <person name="Bronson R.T."/>
            <person name="Moskalev A.A."/>
            <person name="Sunyaev S.R."/>
            <person name="Zhang G."/>
            <person name="Krogh A."/>
            <person name="Wang J."/>
            <person name="Gladyshev V.N."/>
        </authorList>
    </citation>
    <scope>NUCLEOTIDE SEQUENCE [LARGE SCALE GENOMIC DNA]</scope>
</reference>
<evidence type="ECO:0000313" key="3">
    <source>
        <dbReference type="Proteomes" id="UP000052978"/>
    </source>
</evidence>
<name>S7Q581_MYOBR</name>
<evidence type="ECO:0000256" key="1">
    <source>
        <dbReference type="SAM" id="MobiDB-lite"/>
    </source>
</evidence>
<feature type="compositionally biased region" description="Basic residues" evidence="1">
    <location>
        <begin position="90"/>
        <end position="99"/>
    </location>
</feature>
<accession>S7Q581</accession>
<organism evidence="2 3">
    <name type="scientific">Myotis brandtii</name>
    <name type="common">Brandt's bat</name>
    <dbReference type="NCBI Taxonomy" id="109478"/>
    <lineage>
        <taxon>Eukaryota</taxon>
        <taxon>Metazoa</taxon>
        <taxon>Chordata</taxon>
        <taxon>Craniata</taxon>
        <taxon>Vertebrata</taxon>
        <taxon>Euteleostomi</taxon>
        <taxon>Mammalia</taxon>
        <taxon>Eutheria</taxon>
        <taxon>Laurasiatheria</taxon>
        <taxon>Chiroptera</taxon>
        <taxon>Yangochiroptera</taxon>
        <taxon>Vespertilionidae</taxon>
        <taxon>Myotis</taxon>
    </lineage>
</organism>
<feature type="region of interest" description="Disordered" evidence="1">
    <location>
        <begin position="77"/>
        <end position="99"/>
    </location>
</feature>
<sequence length="99" mass="10772">MRVGRGCLVGGLPRSPVTLRFGEQPGKLCATTGGIFGGFFLRSIFPREDLWYSSESQETQFLVSLLLPGLGRLQTVNGAKQKQTGPGVGPHKRQREGKE</sequence>
<dbReference type="Proteomes" id="UP000052978">
    <property type="component" value="Unassembled WGS sequence"/>
</dbReference>
<protein>
    <submittedName>
        <fullName evidence="2">Uncharacterized protein</fullName>
    </submittedName>
</protein>
<proteinExistence type="predicted"/>
<evidence type="ECO:0000313" key="2">
    <source>
        <dbReference type="EMBL" id="EPQ15942.1"/>
    </source>
</evidence>
<keyword evidence="3" id="KW-1185">Reference proteome</keyword>